<dbReference type="Pfam" id="PF08240">
    <property type="entry name" value="ADH_N"/>
    <property type="match status" value="1"/>
</dbReference>
<dbReference type="Proteomes" id="UP000054279">
    <property type="component" value="Unassembled WGS sequence"/>
</dbReference>
<dbReference type="AlphaFoldDB" id="A0A0C9VXK8"/>
<keyword evidence="3" id="KW-1185">Reference proteome</keyword>
<dbReference type="OrthoDB" id="3233595at2759"/>
<dbReference type="SUPFAM" id="SSF50129">
    <property type="entry name" value="GroES-like"/>
    <property type="match status" value="1"/>
</dbReference>
<dbReference type="PANTHER" id="PTHR45348">
    <property type="entry name" value="HYPOTHETICAL OXIDOREDUCTASE (EUROFUNG)"/>
    <property type="match status" value="1"/>
</dbReference>
<gene>
    <name evidence="2" type="ORF">M422DRAFT_208769</name>
</gene>
<sequence length="335" mass="35670">MAHQKALVVPQPHAKFEVANVPIPKPGKDEILVKVHSTALNPVDWIIQKSAILVSEYPAILGADAAGVVEEVGEGVTKFQKGDKVFHGGDLNNRQGTFQQYTIVPADFAAKLPNNISFDQAASIPLCLMTAAVGFYVKDGAGLQAPWDGGEGKCSGQSILIYGGASSVGQYAVQLAKLSGFSNIIATCSAHNADLVKSHGATHTIDRNADVAAETKKILSEPPKFIYDAVSSADIQKQAVEILAPGGTYLLVGFPHESLSTVKDKKVYRVYGSPYTDRELGASMYDKLTAFVETGKLKPTNIEVLPDGLAGIQAGLRRLEENKVSGVKLIARVQE</sequence>
<dbReference type="InterPro" id="IPR020843">
    <property type="entry name" value="ER"/>
</dbReference>
<dbReference type="CDD" id="cd08249">
    <property type="entry name" value="enoyl_reductase_like"/>
    <property type="match status" value="1"/>
</dbReference>
<reference evidence="2 3" key="1">
    <citation type="submission" date="2014-06" db="EMBL/GenBank/DDBJ databases">
        <title>Evolutionary Origins and Diversification of the Mycorrhizal Mutualists.</title>
        <authorList>
            <consortium name="DOE Joint Genome Institute"/>
            <consortium name="Mycorrhizal Genomics Consortium"/>
            <person name="Kohler A."/>
            <person name="Kuo A."/>
            <person name="Nagy L.G."/>
            <person name="Floudas D."/>
            <person name="Copeland A."/>
            <person name="Barry K.W."/>
            <person name="Cichocki N."/>
            <person name="Veneault-Fourrey C."/>
            <person name="LaButti K."/>
            <person name="Lindquist E.A."/>
            <person name="Lipzen A."/>
            <person name="Lundell T."/>
            <person name="Morin E."/>
            <person name="Murat C."/>
            <person name="Riley R."/>
            <person name="Ohm R."/>
            <person name="Sun H."/>
            <person name="Tunlid A."/>
            <person name="Henrissat B."/>
            <person name="Grigoriev I.V."/>
            <person name="Hibbett D.S."/>
            <person name="Martin F."/>
        </authorList>
    </citation>
    <scope>NUCLEOTIDE SEQUENCE [LARGE SCALE GENOMIC DNA]</scope>
    <source>
        <strain evidence="2 3">SS14</strain>
    </source>
</reference>
<dbReference type="Gene3D" id="3.90.180.10">
    <property type="entry name" value="Medium-chain alcohol dehydrogenases, catalytic domain"/>
    <property type="match status" value="1"/>
</dbReference>
<dbReference type="InterPro" id="IPR013149">
    <property type="entry name" value="ADH-like_C"/>
</dbReference>
<dbReference type="EMBL" id="KN837125">
    <property type="protein sequence ID" value="KIJ43171.1"/>
    <property type="molecule type" value="Genomic_DNA"/>
</dbReference>
<proteinExistence type="predicted"/>
<evidence type="ECO:0000313" key="3">
    <source>
        <dbReference type="Proteomes" id="UP000054279"/>
    </source>
</evidence>
<dbReference type="SMART" id="SM00829">
    <property type="entry name" value="PKS_ER"/>
    <property type="match status" value="1"/>
</dbReference>
<name>A0A0C9VXK8_SPHS4</name>
<dbReference type="SUPFAM" id="SSF51735">
    <property type="entry name" value="NAD(P)-binding Rossmann-fold domains"/>
    <property type="match status" value="1"/>
</dbReference>
<dbReference type="Gene3D" id="3.40.50.720">
    <property type="entry name" value="NAD(P)-binding Rossmann-like Domain"/>
    <property type="match status" value="1"/>
</dbReference>
<feature type="domain" description="Enoyl reductase (ER)" evidence="1">
    <location>
        <begin position="11"/>
        <end position="331"/>
    </location>
</feature>
<dbReference type="HOGENOM" id="CLU_026673_16_5_1"/>
<dbReference type="GO" id="GO:0016651">
    <property type="term" value="F:oxidoreductase activity, acting on NAD(P)H"/>
    <property type="evidence" value="ECO:0007669"/>
    <property type="project" value="InterPro"/>
</dbReference>
<protein>
    <submittedName>
        <fullName evidence="2">Unplaced genomic scaffold SPHSTscaffold_50, whole genome shotgun sequence</fullName>
    </submittedName>
</protein>
<evidence type="ECO:0000313" key="2">
    <source>
        <dbReference type="EMBL" id="KIJ43171.1"/>
    </source>
</evidence>
<evidence type="ECO:0000259" key="1">
    <source>
        <dbReference type="SMART" id="SM00829"/>
    </source>
</evidence>
<accession>A0A0C9VXK8</accession>
<dbReference type="InterPro" id="IPR047122">
    <property type="entry name" value="Trans-enoyl_RdTase-like"/>
</dbReference>
<dbReference type="Pfam" id="PF00107">
    <property type="entry name" value="ADH_zinc_N"/>
    <property type="match status" value="1"/>
</dbReference>
<organism evidence="2 3">
    <name type="scientific">Sphaerobolus stellatus (strain SS14)</name>
    <dbReference type="NCBI Taxonomy" id="990650"/>
    <lineage>
        <taxon>Eukaryota</taxon>
        <taxon>Fungi</taxon>
        <taxon>Dikarya</taxon>
        <taxon>Basidiomycota</taxon>
        <taxon>Agaricomycotina</taxon>
        <taxon>Agaricomycetes</taxon>
        <taxon>Phallomycetidae</taxon>
        <taxon>Geastrales</taxon>
        <taxon>Sphaerobolaceae</taxon>
        <taxon>Sphaerobolus</taxon>
    </lineage>
</organism>
<dbReference type="InterPro" id="IPR013154">
    <property type="entry name" value="ADH-like_N"/>
</dbReference>
<dbReference type="InterPro" id="IPR036291">
    <property type="entry name" value="NAD(P)-bd_dom_sf"/>
</dbReference>
<dbReference type="PANTHER" id="PTHR45348:SF2">
    <property type="entry name" value="ZINC-TYPE ALCOHOL DEHYDROGENASE-LIKE PROTEIN C2E1P3.01"/>
    <property type="match status" value="1"/>
</dbReference>
<dbReference type="InterPro" id="IPR011032">
    <property type="entry name" value="GroES-like_sf"/>
</dbReference>